<dbReference type="Gene3D" id="1.25.40.10">
    <property type="entry name" value="Tetratricopeptide repeat domain"/>
    <property type="match status" value="1"/>
</dbReference>
<dbReference type="AlphaFoldDB" id="X1TNX0"/>
<accession>X1TNX0</accession>
<dbReference type="EMBL" id="BARW01014936">
    <property type="protein sequence ID" value="GAI81749.1"/>
    <property type="molecule type" value="Genomic_DNA"/>
</dbReference>
<dbReference type="InterPro" id="IPR019734">
    <property type="entry name" value="TPR_rpt"/>
</dbReference>
<dbReference type="SUPFAM" id="SSF48452">
    <property type="entry name" value="TPR-like"/>
    <property type="match status" value="1"/>
</dbReference>
<comment type="caution">
    <text evidence="1">The sequence shown here is derived from an EMBL/GenBank/DDBJ whole genome shotgun (WGS) entry which is preliminary data.</text>
</comment>
<organism evidence="1">
    <name type="scientific">marine sediment metagenome</name>
    <dbReference type="NCBI Taxonomy" id="412755"/>
    <lineage>
        <taxon>unclassified sequences</taxon>
        <taxon>metagenomes</taxon>
        <taxon>ecological metagenomes</taxon>
    </lineage>
</organism>
<gene>
    <name evidence="1" type="ORF">S12H4_26343</name>
</gene>
<evidence type="ECO:0000313" key="1">
    <source>
        <dbReference type="EMBL" id="GAI81749.1"/>
    </source>
</evidence>
<feature type="non-terminal residue" evidence="1">
    <location>
        <position position="132"/>
    </location>
</feature>
<sequence>MRHLGQLYSKLEDFKEAEHWYLKALDRLEGEEEKIAKSLLADIFVAKGEYKKALGIWEDVELDHWGSHSKRLRIQSIWSIIKGMPDKAISLATEVLALLEKEEVKGNIFGCYFTIASAYCSLGEKSRQDRYS</sequence>
<reference evidence="1" key="1">
    <citation type="journal article" date="2014" name="Front. Microbiol.">
        <title>High frequency of phylogenetically diverse reductive dehalogenase-homologous genes in deep subseafloor sedimentary metagenomes.</title>
        <authorList>
            <person name="Kawai M."/>
            <person name="Futagami T."/>
            <person name="Toyoda A."/>
            <person name="Takaki Y."/>
            <person name="Nishi S."/>
            <person name="Hori S."/>
            <person name="Arai W."/>
            <person name="Tsubouchi T."/>
            <person name="Morono Y."/>
            <person name="Uchiyama I."/>
            <person name="Ito T."/>
            <person name="Fujiyama A."/>
            <person name="Inagaki F."/>
            <person name="Takami H."/>
        </authorList>
    </citation>
    <scope>NUCLEOTIDE SEQUENCE</scope>
    <source>
        <strain evidence="1">Expedition CK06-06</strain>
    </source>
</reference>
<name>X1TNX0_9ZZZZ</name>
<protein>
    <submittedName>
        <fullName evidence="1">Uncharacterized protein</fullName>
    </submittedName>
</protein>
<proteinExistence type="predicted"/>
<dbReference type="Pfam" id="PF13181">
    <property type="entry name" value="TPR_8"/>
    <property type="match status" value="1"/>
</dbReference>
<dbReference type="InterPro" id="IPR011990">
    <property type="entry name" value="TPR-like_helical_dom_sf"/>
</dbReference>